<feature type="region of interest" description="Disordered" evidence="1">
    <location>
        <begin position="42"/>
        <end position="119"/>
    </location>
</feature>
<accession>A0A166AB96</accession>
<protein>
    <submittedName>
        <fullName evidence="2">Uncharacterized protein</fullName>
    </submittedName>
</protein>
<comment type="caution">
    <text evidence="2">The sequence shown here is derived from an EMBL/GenBank/DDBJ whole genome shotgun (WGS) entry which is preliminary data.</text>
</comment>
<dbReference type="RefSeq" id="WP_067091695.1">
    <property type="nucleotide sequence ID" value="NZ_LWMV01000179.1"/>
</dbReference>
<evidence type="ECO:0000256" key="1">
    <source>
        <dbReference type="SAM" id="MobiDB-lite"/>
    </source>
</evidence>
<dbReference type="AlphaFoldDB" id="A0A166AB96"/>
<dbReference type="EMBL" id="LWMV01000179">
    <property type="protein sequence ID" value="KZX11814.1"/>
    <property type="molecule type" value="Genomic_DNA"/>
</dbReference>
<dbReference type="PATRIC" id="fig|49547.3.peg.1357"/>
<dbReference type="Proteomes" id="UP000077245">
    <property type="component" value="Unassembled WGS sequence"/>
</dbReference>
<name>A0A166AB96_9EURY</name>
<evidence type="ECO:0000313" key="3">
    <source>
        <dbReference type="Proteomes" id="UP000077245"/>
    </source>
</evidence>
<sequence>MNKERLGQMSVILVVALIAFGVSNVAAVITGDFSFLLPIPEDSELENSNNITSIFDLPDSTETTKKKTSNSSSTSSGTYKNSSSSQNSKNPSSDNSNQNNPSTGDEKTDSKPSTVDSST</sequence>
<gene>
    <name evidence="2" type="ORF">MBCUR_12620</name>
</gene>
<proteinExistence type="predicted"/>
<evidence type="ECO:0000313" key="2">
    <source>
        <dbReference type="EMBL" id="KZX11814.1"/>
    </source>
</evidence>
<feature type="compositionally biased region" description="Low complexity" evidence="1">
    <location>
        <begin position="69"/>
        <end position="103"/>
    </location>
</feature>
<organism evidence="2 3">
    <name type="scientific">Methanobrevibacter curvatus</name>
    <dbReference type="NCBI Taxonomy" id="49547"/>
    <lineage>
        <taxon>Archaea</taxon>
        <taxon>Methanobacteriati</taxon>
        <taxon>Methanobacteriota</taxon>
        <taxon>Methanomada group</taxon>
        <taxon>Methanobacteria</taxon>
        <taxon>Methanobacteriales</taxon>
        <taxon>Methanobacteriaceae</taxon>
        <taxon>Methanobrevibacter</taxon>
    </lineage>
</organism>
<reference evidence="2 3" key="1">
    <citation type="submission" date="2016-04" db="EMBL/GenBank/DDBJ databases">
        <title>Genome sequence of Methanobrevibacter curvatus DSM 11111.</title>
        <authorList>
            <person name="Poehlein A."/>
            <person name="Seedorf H."/>
            <person name="Daniel R."/>
        </authorList>
    </citation>
    <scope>NUCLEOTIDE SEQUENCE [LARGE SCALE GENOMIC DNA]</scope>
    <source>
        <strain evidence="2 3">DSM 11111</strain>
    </source>
</reference>
<keyword evidence="3" id="KW-1185">Reference proteome</keyword>